<comment type="cofactor">
    <cofactor evidence="1">
        <name>Mg(2+)</name>
        <dbReference type="ChEBI" id="CHEBI:18420"/>
    </cofactor>
</comment>
<keyword evidence="5" id="KW-0808">Transferase</keyword>
<evidence type="ECO:0000256" key="10">
    <source>
        <dbReference type="ARBA" id="ARBA00048329"/>
    </source>
</evidence>
<keyword evidence="15" id="KW-1185">Reference proteome</keyword>
<evidence type="ECO:0000256" key="4">
    <source>
        <dbReference type="ARBA" id="ARBA00022443"/>
    </source>
</evidence>
<keyword evidence="7 14" id="KW-0418">Kinase</keyword>
<evidence type="ECO:0000256" key="6">
    <source>
        <dbReference type="ARBA" id="ARBA00022741"/>
    </source>
</evidence>
<evidence type="ECO:0000313" key="15">
    <source>
        <dbReference type="Proteomes" id="UP001215598"/>
    </source>
</evidence>
<protein>
    <recommendedName>
        <fullName evidence="3">mitogen-activated protein kinase kinase kinase</fullName>
        <ecNumber evidence="3">2.7.11.25</ecNumber>
    </recommendedName>
</protein>
<dbReference type="PROSITE" id="PS00109">
    <property type="entry name" value="PROTEIN_KINASE_TYR"/>
    <property type="match status" value="1"/>
</dbReference>
<comment type="similarity">
    <text evidence="2">Belongs to the protein kinase superfamily. STE Ser/Thr protein kinase family. MAP kinase kinase kinase subfamily.</text>
</comment>
<dbReference type="AlphaFoldDB" id="A0AAD7NH79"/>
<dbReference type="Pfam" id="PF00018">
    <property type="entry name" value="SH3_1"/>
    <property type="match status" value="1"/>
</dbReference>
<dbReference type="PRINTS" id="PR00452">
    <property type="entry name" value="SH3DOMAIN"/>
</dbReference>
<dbReference type="PANTHER" id="PTHR44329">
    <property type="entry name" value="SERINE/THREONINE-PROTEIN KINASE TNNI3K-RELATED"/>
    <property type="match status" value="1"/>
</dbReference>
<keyword evidence="8" id="KW-0067">ATP-binding</keyword>
<evidence type="ECO:0000256" key="11">
    <source>
        <dbReference type="PROSITE-ProRule" id="PRU00192"/>
    </source>
</evidence>
<comment type="catalytic activity">
    <reaction evidence="9">
        <text>L-threonyl-[protein] + ATP = O-phospho-L-threonyl-[protein] + ADP + H(+)</text>
        <dbReference type="Rhea" id="RHEA:46608"/>
        <dbReference type="Rhea" id="RHEA-COMP:11060"/>
        <dbReference type="Rhea" id="RHEA-COMP:11605"/>
        <dbReference type="ChEBI" id="CHEBI:15378"/>
        <dbReference type="ChEBI" id="CHEBI:30013"/>
        <dbReference type="ChEBI" id="CHEBI:30616"/>
        <dbReference type="ChEBI" id="CHEBI:61977"/>
        <dbReference type="ChEBI" id="CHEBI:456216"/>
        <dbReference type="EC" id="2.7.11.25"/>
    </reaction>
</comment>
<evidence type="ECO:0000256" key="5">
    <source>
        <dbReference type="ARBA" id="ARBA00022679"/>
    </source>
</evidence>
<keyword evidence="6" id="KW-0547">Nucleotide-binding</keyword>
<comment type="catalytic activity">
    <reaction evidence="10">
        <text>L-seryl-[protein] + ATP = O-phospho-L-seryl-[protein] + ADP + H(+)</text>
        <dbReference type="Rhea" id="RHEA:17989"/>
        <dbReference type="Rhea" id="RHEA-COMP:9863"/>
        <dbReference type="Rhea" id="RHEA-COMP:11604"/>
        <dbReference type="ChEBI" id="CHEBI:15378"/>
        <dbReference type="ChEBI" id="CHEBI:29999"/>
        <dbReference type="ChEBI" id="CHEBI:30616"/>
        <dbReference type="ChEBI" id="CHEBI:83421"/>
        <dbReference type="ChEBI" id="CHEBI:456216"/>
        <dbReference type="EC" id="2.7.11.25"/>
    </reaction>
</comment>
<reference evidence="14" key="1">
    <citation type="submission" date="2023-03" db="EMBL/GenBank/DDBJ databases">
        <title>Massive genome expansion in bonnet fungi (Mycena s.s.) driven by repeated elements and novel gene families across ecological guilds.</title>
        <authorList>
            <consortium name="Lawrence Berkeley National Laboratory"/>
            <person name="Harder C.B."/>
            <person name="Miyauchi S."/>
            <person name="Viragh M."/>
            <person name="Kuo A."/>
            <person name="Thoen E."/>
            <person name="Andreopoulos B."/>
            <person name="Lu D."/>
            <person name="Skrede I."/>
            <person name="Drula E."/>
            <person name="Henrissat B."/>
            <person name="Morin E."/>
            <person name="Kohler A."/>
            <person name="Barry K."/>
            <person name="LaButti K."/>
            <person name="Morin E."/>
            <person name="Salamov A."/>
            <person name="Lipzen A."/>
            <person name="Mereny Z."/>
            <person name="Hegedus B."/>
            <person name="Baldrian P."/>
            <person name="Stursova M."/>
            <person name="Weitz H."/>
            <person name="Taylor A."/>
            <person name="Grigoriev I.V."/>
            <person name="Nagy L.G."/>
            <person name="Martin F."/>
            <person name="Kauserud H."/>
        </authorList>
    </citation>
    <scope>NUCLEOTIDE SEQUENCE</scope>
    <source>
        <strain evidence="14">CBHHK182m</strain>
    </source>
</reference>
<evidence type="ECO:0000256" key="8">
    <source>
        <dbReference type="ARBA" id="ARBA00022840"/>
    </source>
</evidence>
<dbReference type="Proteomes" id="UP001215598">
    <property type="component" value="Unassembled WGS sequence"/>
</dbReference>
<evidence type="ECO:0000256" key="2">
    <source>
        <dbReference type="ARBA" id="ARBA00006529"/>
    </source>
</evidence>
<dbReference type="CDD" id="cd00174">
    <property type="entry name" value="SH3"/>
    <property type="match status" value="1"/>
</dbReference>
<dbReference type="Gene3D" id="2.30.30.40">
    <property type="entry name" value="SH3 Domains"/>
    <property type="match status" value="1"/>
</dbReference>
<proteinExistence type="inferred from homology"/>
<evidence type="ECO:0000313" key="14">
    <source>
        <dbReference type="EMBL" id="KAJ7762147.1"/>
    </source>
</evidence>
<feature type="domain" description="Protein kinase" evidence="13">
    <location>
        <begin position="121"/>
        <end position="385"/>
    </location>
</feature>
<dbReference type="InterPro" id="IPR011009">
    <property type="entry name" value="Kinase-like_dom_sf"/>
</dbReference>
<dbReference type="InterPro" id="IPR000719">
    <property type="entry name" value="Prot_kinase_dom"/>
</dbReference>
<evidence type="ECO:0000256" key="9">
    <source>
        <dbReference type="ARBA" id="ARBA00047559"/>
    </source>
</evidence>
<feature type="domain" description="SH3" evidence="12">
    <location>
        <begin position="410"/>
        <end position="473"/>
    </location>
</feature>
<evidence type="ECO:0000256" key="7">
    <source>
        <dbReference type="ARBA" id="ARBA00022777"/>
    </source>
</evidence>
<dbReference type="SUPFAM" id="SSF50044">
    <property type="entry name" value="SH3-domain"/>
    <property type="match status" value="1"/>
</dbReference>
<dbReference type="Gene3D" id="1.10.510.10">
    <property type="entry name" value="Transferase(Phosphotransferase) domain 1"/>
    <property type="match status" value="1"/>
</dbReference>
<dbReference type="InterPro" id="IPR036028">
    <property type="entry name" value="SH3-like_dom_sf"/>
</dbReference>
<dbReference type="EC" id="2.7.11.25" evidence="3"/>
<keyword evidence="4 11" id="KW-0728">SH3 domain</keyword>
<dbReference type="InterPro" id="IPR008266">
    <property type="entry name" value="Tyr_kinase_AS"/>
</dbReference>
<dbReference type="PROSITE" id="PS50011">
    <property type="entry name" value="PROTEIN_KINASE_DOM"/>
    <property type="match status" value="1"/>
</dbReference>
<evidence type="ECO:0000259" key="13">
    <source>
        <dbReference type="PROSITE" id="PS50011"/>
    </source>
</evidence>
<evidence type="ECO:0000259" key="12">
    <source>
        <dbReference type="PROSITE" id="PS50002"/>
    </source>
</evidence>
<dbReference type="InterPro" id="IPR001245">
    <property type="entry name" value="Ser-Thr/Tyr_kinase_cat_dom"/>
</dbReference>
<accession>A0AAD7NH79</accession>
<dbReference type="FunFam" id="2.30.30.40:FF:000312">
    <property type="entry name" value="Related to Cell division control protein 15"/>
    <property type="match status" value="1"/>
</dbReference>
<organism evidence="14 15">
    <name type="scientific">Mycena metata</name>
    <dbReference type="NCBI Taxonomy" id="1033252"/>
    <lineage>
        <taxon>Eukaryota</taxon>
        <taxon>Fungi</taxon>
        <taxon>Dikarya</taxon>
        <taxon>Basidiomycota</taxon>
        <taxon>Agaricomycotina</taxon>
        <taxon>Agaricomycetes</taxon>
        <taxon>Agaricomycetidae</taxon>
        <taxon>Agaricales</taxon>
        <taxon>Marasmiineae</taxon>
        <taxon>Mycenaceae</taxon>
        <taxon>Mycena</taxon>
    </lineage>
</organism>
<dbReference type="GO" id="GO:0005524">
    <property type="term" value="F:ATP binding"/>
    <property type="evidence" value="ECO:0007669"/>
    <property type="project" value="UniProtKB-KW"/>
</dbReference>
<dbReference type="InterPro" id="IPR051681">
    <property type="entry name" value="Ser/Thr_Kinases-Pseudokinases"/>
</dbReference>
<dbReference type="PROSITE" id="PS50002">
    <property type="entry name" value="SH3"/>
    <property type="match status" value="1"/>
</dbReference>
<dbReference type="SUPFAM" id="SSF56112">
    <property type="entry name" value="Protein kinase-like (PK-like)"/>
    <property type="match status" value="1"/>
</dbReference>
<gene>
    <name evidence="14" type="ORF">B0H16DRAFT_1414711</name>
</gene>
<comment type="caution">
    <text evidence="14">The sequence shown here is derived from an EMBL/GenBank/DDBJ whole genome shotgun (WGS) entry which is preliminary data.</text>
</comment>
<sequence length="473" mass="52666">MTSGSIVSAIVDSSKNRKILLEVASQLGLNDFNVRTALRADEERLVALLVSALETKPIQNSILTLEDDSAQCFMDVVQDVLDKGCFSMAPEHGSKARRLIRKLSESCERLPSALFITGVSGREEHPTFGGGFGDIYQASYDNHVVALKHMRHFLRGAELRRIRLKFCREALLWKDLHHPHILPFIGIDRESFPASLCMVSPWLEHGTVLKYLNDHGRQNVDKLLFEIAQGLEYLHSQNIVHGDLRGSNILVNKDWSACLADFGLSGFSEGTTGQTSSKRAGSAYWMAPELLAPEHFETKFSRTPASDVYAFGCICFELYTGRPPFSELSEVGAMLKVVDGKRPQQPSDGTPVITDLLWHNISTYWVQKPTARPLAKVVVRNMAWPASEQETSTSSNLNGEAQGEADGGSMILFHVKALYDYEATIDEEFDFQAGDVIAVTATPDDGWWSGELIDENRRVSGKHIFPSNFVRLF</sequence>
<dbReference type="SMART" id="SM00326">
    <property type="entry name" value="SH3"/>
    <property type="match status" value="1"/>
</dbReference>
<dbReference type="EMBL" id="JARKIB010000033">
    <property type="protein sequence ID" value="KAJ7762147.1"/>
    <property type="molecule type" value="Genomic_DNA"/>
</dbReference>
<dbReference type="Pfam" id="PF07714">
    <property type="entry name" value="PK_Tyr_Ser-Thr"/>
    <property type="match status" value="1"/>
</dbReference>
<dbReference type="GO" id="GO:0004709">
    <property type="term" value="F:MAP kinase kinase kinase activity"/>
    <property type="evidence" value="ECO:0007669"/>
    <property type="project" value="UniProtKB-EC"/>
</dbReference>
<name>A0AAD7NH79_9AGAR</name>
<evidence type="ECO:0000256" key="1">
    <source>
        <dbReference type="ARBA" id="ARBA00001946"/>
    </source>
</evidence>
<dbReference type="PANTHER" id="PTHR44329:SF288">
    <property type="entry name" value="MITOGEN-ACTIVATED PROTEIN KINASE KINASE KINASE 20"/>
    <property type="match status" value="1"/>
</dbReference>
<evidence type="ECO:0000256" key="3">
    <source>
        <dbReference type="ARBA" id="ARBA00012406"/>
    </source>
</evidence>
<dbReference type="InterPro" id="IPR001452">
    <property type="entry name" value="SH3_domain"/>
</dbReference>